<keyword evidence="4 6" id="KW-1133">Transmembrane helix</keyword>
<evidence type="ECO:0000256" key="1">
    <source>
        <dbReference type="ARBA" id="ARBA00004651"/>
    </source>
</evidence>
<feature type="transmembrane region" description="Helical" evidence="6">
    <location>
        <begin position="109"/>
        <end position="132"/>
    </location>
</feature>
<dbReference type="RefSeq" id="WP_005862894.1">
    <property type="nucleotide sequence ID" value="NZ_AAYA01000017.1"/>
</dbReference>
<evidence type="ECO:0000256" key="3">
    <source>
        <dbReference type="ARBA" id="ARBA00022692"/>
    </source>
</evidence>
<keyword evidence="2" id="KW-1003">Cell membrane</keyword>
<protein>
    <recommendedName>
        <fullName evidence="9">Transporter, LysE family protein</fullName>
    </recommendedName>
</protein>
<evidence type="ECO:0000256" key="2">
    <source>
        <dbReference type="ARBA" id="ARBA00022475"/>
    </source>
</evidence>
<dbReference type="PANTHER" id="PTHR30086:SF20">
    <property type="entry name" value="ARGININE EXPORTER PROTEIN ARGO-RELATED"/>
    <property type="match status" value="1"/>
</dbReference>
<evidence type="ECO:0000256" key="6">
    <source>
        <dbReference type="SAM" id="Phobius"/>
    </source>
</evidence>
<evidence type="ECO:0000313" key="8">
    <source>
        <dbReference type="Proteomes" id="UP000005713"/>
    </source>
</evidence>
<comment type="caution">
    <text evidence="7">The sequence shown here is derived from an EMBL/GenBank/DDBJ whole genome shotgun (WGS) entry which is preliminary data.</text>
</comment>
<feature type="transmembrane region" description="Helical" evidence="6">
    <location>
        <begin position="43"/>
        <end position="65"/>
    </location>
</feature>
<feature type="transmembrane region" description="Helical" evidence="6">
    <location>
        <begin position="72"/>
        <end position="89"/>
    </location>
</feature>
<dbReference type="Proteomes" id="UP000005713">
    <property type="component" value="Unassembled WGS sequence"/>
</dbReference>
<sequence>MSDLPQFLLAGFALAGSPGPNTLSMAAVGAAFGRREAIGYLLGLSVGMLGVIALVGTGTAGLLLAVPGAAPVITGLAALYFLWLAWRIANASPIGPADSGRRPPRWHEGALLSMMNPKAYAAMAALFSGFTLRPAPLPDALTKTLLAFAVILTVNAAWMVIGTLLTRLAGNPRTARAINYGFAAALLISVAATTLL</sequence>
<accession>A3K999</accession>
<evidence type="ECO:0000313" key="7">
    <source>
        <dbReference type="EMBL" id="EBA06271.1"/>
    </source>
</evidence>
<feature type="transmembrane region" description="Helical" evidence="6">
    <location>
        <begin position="144"/>
        <end position="165"/>
    </location>
</feature>
<dbReference type="PANTHER" id="PTHR30086">
    <property type="entry name" value="ARGININE EXPORTER PROTEIN ARGO"/>
    <property type="match status" value="1"/>
</dbReference>
<dbReference type="OrthoDB" id="9812084at2"/>
<gene>
    <name evidence="7" type="ORF">SSE37_15351</name>
</gene>
<keyword evidence="5 6" id="KW-0472">Membrane</keyword>
<comment type="subcellular location">
    <subcellularLocation>
        <location evidence="1">Cell membrane</location>
        <topology evidence="1">Multi-pass membrane protein</topology>
    </subcellularLocation>
</comment>
<dbReference type="InterPro" id="IPR001123">
    <property type="entry name" value="LeuE-type"/>
</dbReference>
<organism evidence="7 8">
    <name type="scientific">Sagittula stellata (strain ATCC 700073 / DSM 11524 / E-37)</name>
    <dbReference type="NCBI Taxonomy" id="388399"/>
    <lineage>
        <taxon>Bacteria</taxon>
        <taxon>Pseudomonadati</taxon>
        <taxon>Pseudomonadota</taxon>
        <taxon>Alphaproteobacteria</taxon>
        <taxon>Rhodobacterales</taxon>
        <taxon>Roseobacteraceae</taxon>
        <taxon>Sagittula</taxon>
    </lineage>
</organism>
<dbReference type="GO" id="GO:0033228">
    <property type="term" value="P:cysteine export across plasma membrane"/>
    <property type="evidence" value="ECO:0007669"/>
    <property type="project" value="TreeGrafter"/>
</dbReference>
<evidence type="ECO:0008006" key="9">
    <source>
        <dbReference type="Google" id="ProtNLM"/>
    </source>
</evidence>
<dbReference type="AlphaFoldDB" id="A3K999"/>
<dbReference type="EMBL" id="AAYA01000017">
    <property type="protein sequence ID" value="EBA06271.1"/>
    <property type="molecule type" value="Genomic_DNA"/>
</dbReference>
<keyword evidence="3 6" id="KW-0812">Transmembrane</keyword>
<reference evidence="7 8" key="1">
    <citation type="submission" date="2006-06" db="EMBL/GenBank/DDBJ databases">
        <authorList>
            <person name="Moran M.A."/>
            <person name="Ferriera S."/>
            <person name="Johnson J."/>
            <person name="Kravitz S."/>
            <person name="Beeson K."/>
            <person name="Sutton G."/>
            <person name="Rogers Y.-H."/>
            <person name="Friedman R."/>
            <person name="Frazier M."/>
            <person name="Venter J.C."/>
        </authorList>
    </citation>
    <scope>NUCLEOTIDE SEQUENCE [LARGE SCALE GENOMIC DNA]</scope>
    <source>
        <strain evidence="7 8">E-37</strain>
    </source>
</reference>
<dbReference type="GO" id="GO:0015171">
    <property type="term" value="F:amino acid transmembrane transporter activity"/>
    <property type="evidence" value="ECO:0007669"/>
    <property type="project" value="TreeGrafter"/>
</dbReference>
<evidence type="ECO:0000256" key="4">
    <source>
        <dbReference type="ARBA" id="ARBA00022989"/>
    </source>
</evidence>
<feature type="transmembrane region" description="Helical" evidence="6">
    <location>
        <begin position="177"/>
        <end position="195"/>
    </location>
</feature>
<dbReference type="eggNOG" id="COG1280">
    <property type="taxonomic scope" value="Bacteria"/>
</dbReference>
<proteinExistence type="predicted"/>
<keyword evidence="8" id="KW-1185">Reference proteome</keyword>
<dbReference type="GO" id="GO:0005886">
    <property type="term" value="C:plasma membrane"/>
    <property type="evidence" value="ECO:0007669"/>
    <property type="project" value="UniProtKB-SubCell"/>
</dbReference>
<evidence type="ECO:0000256" key="5">
    <source>
        <dbReference type="ARBA" id="ARBA00023136"/>
    </source>
</evidence>
<dbReference type="Pfam" id="PF01810">
    <property type="entry name" value="LysE"/>
    <property type="match status" value="1"/>
</dbReference>
<name>A3K999_SAGS3</name>